<proteinExistence type="predicted"/>
<keyword evidence="1" id="KW-1133">Transmembrane helix</keyword>
<accession>A0ABW2JGT0</accession>
<keyword evidence="1" id="KW-0472">Membrane</keyword>
<gene>
    <name evidence="2" type="ORF">ACFQVC_10845</name>
</gene>
<dbReference type="Proteomes" id="UP001596523">
    <property type="component" value="Unassembled WGS sequence"/>
</dbReference>
<reference evidence="3" key="1">
    <citation type="journal article" date="2019" name="Int. J. Syst. Evol. Microbiol.">
        <title>The Global Catalogue of Microorganisms (GCM) 10K type strain sequencing project: providing services to taxonomists for standard genome sequencing and annotation.</title>
        <authorList>
            <consortium name="The Broad Institute Genomics Platform"/>
            <consortium name="The Broad Institute Genome Sequencing Center for Infectious Disease"/>
            <person name="Wu L."/>
            <person name="Ma J."/>
        </authorList>
    </citation>
    <scope>NUCLEOTIDE SEQUENCE [LARGE SCALE GENOMIC DNA]</scope>
    <source>
        <strain evidence="3">SYNS20</strain>
    </source>
</reference>
<comment type="caution">
    <text evidence="2">The sequence shown here is derived from an EMBL/GenBank/DDBJ whole genome shotgun (WGS) entry which is preliminary data.</text>
</comment>
<keyword evidence="3" id="KW-1185">Reference proteome</keyword>
<organism evidence="2 3">
    <name type="scientific">Streptomyces monticola</name>
    <dbReference type="NCBI Taxonomy" id="2666263"/>
    <lineage>
        <taxon>Bacteria</taxon>
        <taxon>Bacillati</taxon>
        <taxon>Actinomycetota</taxon>
        <taxon>Actinomycetes</taxon>
        <taxon>Kitasatosporales</taxon>
        <taxon>Streptomycetaceae</taxon>
        <taxon>Streptomyces</taxon>
    </lineage>
</organism>
<evidence type="ECO:0000313" key="3">
    <source>
        <dbReference type="Proteomes" id="UP001596523"/>
    </source>
</evidence>
<dbReference type="RefSeq" id="WP_381829412.1">
    <property type="nucleotide sequence ID" value="NZ_JBHTCF010000003.1"/>
</dbReference>
<name>A0ABW2JGT0_9ACTN</name>
<evidence type="ECO:0000256" key="1">
    <source>
        <dbReference type="SAM" id="Phobius"/>
    </source>
</evidence>
<dbReference type="EMBL" id="JBHTCF010000003">
    <property type="protein sequence ID" value="MFC7304713.1"/>
    <property type="molecule type" value="Genomic_DNA"/>
</dbReference>
<feature type="transmembrane region" description="Helical" evidence="1">
    <location>
        <begin position="29"/>
        <end position="53"/>
    </location>
</feature>
<sequence length="58" mass="6153">MEDDEVPGGAGLFSRVPVAKVRRTRYDTAVLAAVIVAALVFTAAFMRGLFALAELVAE</sequence>
<evidence type="ECO:0000313" key="2">
    <source>
        <dbReference type="EMBL" id="MFC7304713.1"/>
    </source>
</evidence>
<keyword evidence="1" id="KW-0812">Transmembrane</keyword>
<protein>
    <submittedName>
        <fullName evidence="2">Uncharacterized protein</fullName>
    </submittedName>
</protein>